<feature type="region of interest" description="Disordered" evidence="1">
    <location>
        <begin position="326"/>
        <end position="352"/>
    </location>
</feature>
<proteinExistence type="predicted"/>
<feature type="region of interest" description="Disordered" evidence="1">
    <location>
        <begin position="167"/>
        <end position="191"/>
    </location>
</feature>
<accession>A0A1X6MUE8</accession>
<dbReference type="GeneID" id="36324461"/>
<dbReference type="EMBL" id="KZ110601">
    <property type="protein sequence ID" value="OSX59987.1"/>
    <property type="molecule type" value="Genomic_DNA"/>
</dbReference>
<evidence type="ECO:0000256" key="1">
    <source>
        <dbReference type="SAM" id="MobiDB-lite"/>
    </source>
</evidence>
<feature type="compositionally biased region" description="Basic and acidic residues" evidence="1">
    <location>
        <begin position="241"/>
        <end position="256"/>
    </location>
</feature>
<dbReference type="Proteomes" id="UP000194127">
    <property type="component" value="Unassembled WGS sequence"/>
</dbReference>
<dbReference type="OrthoDB" id="2803886at2759"/>
<feature type="region of interest" description="Disordered" evidence="1">
    <location>
        <begin position="206"/>
        <end position="256"/>
    </location>
</feature>
<protein>
    <submittedName>
        <fullName evidence="2">Uncharacterized protein</fullName>
    </submittedName>
</protein>
<feature type="compositionally biased region" description="Low complexity" evidence="1">
    <location>
        <begin position="372"/>
        <end position="394"/>
    </location>
</feature>
<evidence type="ECO:0000313" key="2">
    <source>
        <dbReference type="EMBL" id="OSX59987.1"/>
    </source>
</evidence>
<feature type="compositionally biased region" description="Polar residues" evidence="1">
    <location>
        <begin position="1"/>
        <end position="36"/>
    </location>
</feature>
<dbReference type="STRING" id="670580.A0A1X6MUE8"/>
<keyword evidence="3" id="KW-1185">Reference proteome</keyword>
<feature type="region of interest" description="Disordered" evidence="1">
    <location>
        <begin position="1"/>
        <end position="91"/>
    </location>
</feature>
<feature type="region of interest" description="Disordered" evidence="1">
    <location>
        <begin position="287"/>
        <end position="306"/>
    </location>
</feature>
<evidence type="ECO:0000313" key="3">
    <source>
        <dbReference type="Proteomes" id="UP000194127"/>
    </source>
</evidence>
<feature type="region of interest" description="Disordered" evidence="1">
    <location>
        <begin position="364"/>
        <end position="394"/>
    </location>
</feature>
<dbReference type="RefSeq" id="XP_024336781.1">
    <property type="nucleotide sequence ID" value="XM_024479511.1"/>
</dbReference>
<sequence length="394" mass="42063">MSATRDQMATQQPQSLPSFSQTFNAPSLSRLASNDNALPPIHRLTSPHGRSRGSPSARMSPQRTEDTRQNQRKRLHADTSPVEDRDGGADSEYVVAVPTTVIAVPTAVVADNSTRQNQRRRLHADTSPVEDRDGGAESEYVVAVPTTVIAVPTAVLAVPTAVVADNSTRQNQRRRLHADTSPVEDRDGGAESEYVVAAPAAVVADKSAVGSSHRSPRAVRIKANDTRQNQRKRLHADTSAAEDRDGRAESEDGRAESEYVVAVPTTVIAVPTAVLAVPTAVVADNSTRQNQRKRLHADTSAAEGRDGRADSEYVVAAPAAVVADKGAVGSSHRSPRTVRIKEEADNDPLPTSTSELALACTSQEASDQAVASRTPSTRTSRTLHQTTSTTFRLL</sequence>
<organism evidence="2 3">
    <name type="scientific">Postia placenta MAD-698-R-SB12</name>
    <dbReference type="NCBI Taxonomy" id="670580"/>
    <lineage>
        <taxon>Eukaryota</taxon>
        <taxon>Fungi</taxon>
        <taxon>Dikarya</taxon>
        <taxon>Basidiomycota</taxon>
        <taxon>Agaricomycotina</taxon>
        <taxon>Agaricomycetes</taxon>
        <taxon>Polyporales</taxon>
        <taxon>Adustoporiaceae</taxon>
        <taxon>Rhodonia</taxon>
    </lineage>
</organism>
<name>A0A1X6MUE8_9APHY</name>
<feature type="compositionally biased region" description="Polar residues" evidence="1">
    <location>
        <begin position="53"/>
        <end position="62"/>
    </location>
</feature>
<reference evidence="2 3" key="1">
    <citation type="submission" date="2017-04" db="EMBL/GenBank/DDBJ databases">
        <title>Genome Sequence of the Model Brown-Rot Fungus Postia placenta SB12.</title>
        <authorList>
            <consortium name="DOE Joint Genome Institute"/>
            <person name="Gaskell J."/>
            <person name="Kersten P."/>
            <person name="Larrondo L.F."/>
            <person name="Canessa P."/>
            <person name="Martinez D."/>
            <person name="Hibbett D."/>
            <person name="Schmoll M."/>
            <person name="Kubicek C.P."/>
            <person name="Martinez A.T."/>
            <person name="Yadav J."/>
            <person name="Master E."/>
            <person name="Magnuson J.K."/>
            <person name="James T."/>
            <person name="Yaver D."/>
            <person name="Berka R."/>
            <person name="Labutti K."/>
            <person name="Lipzen A."/>
            <person name="Aerts A."/>
            <person name="Barry K."/>
            <person name="Henrissat B."/>
            <person name="Blanchette R."/>
            <person name="Grigoriev I."/>
            <person name="Cullen D."/>
        </authorList>
    </citation>
    <scope>NUCLEOTIDE SEQUENCE [LARGE SCALE GENOMIC DNA]</scope>
    <source>
        <strain evidence="2 3">MAD-698-R-SB12</strain>
    </source>
</reference>
<gene>
    <name evidence="2" type="ORF">POSPLADRAFT_1048433</name>
</gene>
<dbReference type="AlphaFoldDB" id="A0A1X6MUE8"/>
<feature type="region of interest" description="Disordered" evidence="1">
    <location>
        <begin position="112"/>
        <end position="136"/>
    </location>
</feature>